<proteinExistence type="predicted"/>
<reference evidence="2 3" key="1">
    <citation type="journal article" date="2024" name="G3 (Bethesda)">
        <title>Genome assembly of Hibiscus sabdariffa L. provides insights into metabolisms of medicinal natural products.</title>
        <authorList>
            <person name="Kim T."/>
        </authorList>
    </citation>
    <scope>NUCLEOTIDE SEQUENCE [LARGE SCALE GENOMIC DNA]</scope>
    <source>
        <strain evidence="2">TK-2024</strain>
        <tissue evidence="2">Old leaves</tissue>
    </source>
</reference>
<name>A0ABR2SLD6_9ROSI</name>
<evidence type="ECO:0000313" key="3">
    <source>
        <dbReference type="Proteomes" id="UP001396334"/>
    </source>
</evidence>
<dbReference type="EMBL" id="JBBPBN010000013">
    <property type="protein sequence ID" value="KAK9025793.1"/>
    <property type="molecule type" value="Genomic_DNA"/>
</dbReference>
<feature type="region of interest" description="Disordered" evidence="1">
    <location>
        <begin position="1"/>
        <end position="22"/>
    </location>
</feature>
<comment type="caution">
    <text evidence="2">The sequence shown here is derived from an EMBL/GenBank/DDBJ whole genome shotgun (WGS) entry which is preliminary data.</text>
</comment>
<sequence length="107" mass="11364">MASNSAMIGGPGPIGSEKVTKQTPRLLRTIPPIPPLDLLLTIAPSTFNFKNPIGGASQTCCFENLLLEALNPSPTDGSAIRSSTKHKESGNFALNHKAIRVLTKNKI</sequence>
<evidence type="ECO:0000256" key="1">
    <source>
        <dbReference type="SAM" id="MobiDB-lite"/>
    </source>
</evidence>
<evidence type="ECO:0000313" key="2">
    <source>
        <dbReference type="EMBL" id="KAK9025793.1"/>
    </source>
</evidence>
<accession>A0ABR2SLD6</accession>
<gene>
    <name evidence="2" type="ORF">V6N11_038649</name>
</gene>
<keyword evidence="3" id="KW-1185">Reference proteome</keyword>
<organism evidence="2 3">
    <name type="scientific">Hibiscus sabdariffa</name>
    <name type="common">roselle</name>
    <dbReference type="NCBI Taxonomy" id="183260"/>
    <lineage>
        <taxon>Eukaryota</taxon>
        <taxon>Viridiplantae</taxon>
        <taxon>Streptophyta</taxon>
        <taxon>Embryophyta</taxon>
        <taxon>Tracheophyta</taxon>
        <taxon>Spermatophyta</taxon>
        <taxon>Magnoliopsida</taxon>
        <taxon>eudicotyledons</taxon>
        <taxon>Gunneridae</taxon>
        <taxon>Pentapetalae</taxon>
        <taxon>rosids</taxon>
        <taxon>malvids</taxon>
        <taxon>Malvales</taxon>
        <taxon>Malvaceae</taxon>
        <taxon>Malvoideae</taxon>
        <taxon>Hibiscus</taxon>
    </lineage>
</organism>
<protein>
    <submittedName>
        <fullName evidence="2">Uncharacterized protein</fullName>
    </submittedName>
</protein>
<dbReference type="Proteomes" id="UP001396334">
    <property type="component" value="Unassembled WGS sequence"/>
</dbReference>